<dbReference type="AlphaFoldDB" id="A0AAE9A6B9"/>
<feature type="compositionally biased region" description="Polar residues" evidence="5">
    <location>
        <begin position="84"/>
        <end position="103"/>
    </location>
</feature>
<protein>
    <recommendedName>
        <fullName evidence="6">BED-type domain-containing protein</fullName>
    </recommendedName>
</protein>
<proteinExistence type="predicted"/>
<reference evidence="7 8" key="1">
    <citation type="submission" date="2022-05" db="EMBL/GenBank/DDBJ databases">
        <title>Chromosome-level reference genomes for two strains of Caenorhabditis briggsae: an improved platform for comparative genomics.</title>
        <authorList>
            <person name="Stevens L."/>
            <person name="Andersen E.C."/>
        </authorList>
    </citation>
    <scope>NUCLEOTIDE SEQUENCE [LARGE SCALE GENOMIC DNA]</scope>
    <source>
        <strain evidence="7">QX1410_ONT</strain>
        <tissue evidence="7">Whole-organism</tissue>
    </source>
</reference>
<feature type="region of interest" description="Disordered" evidence="5">
    <location>
        <begin position="73"/>
        <end position="119"/>
    </location>
</feature>
<dbReference type="GO" id="GO:0003677">
    <property type="term" value="F:DNA binding"/>
    <property type="evidence" value="ECO:0007669"/>
    <property type="project" value="InterPro"/>
</dbReference>
<dbReference type="PANTHER" id="PTHR46169">
    <property type="entry name" value="DNA REPLICATION-RELATED ELEMENT FACTOR, ISOFORM A"/>
    <property type="match status" value="1"/>
</dbReference>
<evidence type="ECO:0000259" key="6">
    <source>
        <dbReference type="PROSITE" id="PS50808"/>
    </source>
</evidence>
<evidence type="ECO:0000256" key="1">
    <source>
        <dbReference type="ARBA" id="ARBA00022723"/>
    </source>
</evidence>
<feature type="domain" description="BED-type" evidence="6">
    <location>
        <begin position="312"/>
        <end position="378"/>
    </location>
</feature>
<feature type="region of interest" description="Disordered" evidence="5">
    <location>
        <begin position="153"/>
        <end position="194"/>
    </location>
</feature>
<organism evidence="7 8">
    <name type="scientific">Caenorhabditis briggsae</name>
    <dbReference type="NCBI Taxonomy" id="6238"/>
    <lineage>
        <taxon>Eukaryota</taxon>
        <taxon>Metazoa</taxon>
        <taxon>Ecdysozoa</taxon>
        <taxon>Nematoda</taxon>
        <taxon>Chromadorea</taxon>
        <taxon>Rhabditida</taxon>
        <taxon>Rhabditina</taxon>
        <taxon>Rhabditomorpha</taxon>
        <taxon>Rhabditoidea</taxon>
        <taxon>Rhabditidae</taxon>
        <taxon>Peloderinae</taxon>
        <taxon>Caenorhabditis</taxon>
    </lineage>
</organism>
<feature type="region of interest" description="Disordered" evidence="5">
    <location>
        <begin position="408"/>
        <end position="429"/>
    </location>
</feature>
<evidence type="ECO:0000256" key="4">
    <source>
        <dbReference type="PROSITE-ProRule" id="PRU00027"/>
    </source>
</evidence>
<feature type="compositionally biased region" description="Low complexity" evidence="5">
    <location>
        <begin position="409"/>
        <end position="425"/>
    </location>
</feature>
<dbReference type="SUPFAM" id="SSF53098">
    <property type="entry name" value="Ribonuclease H-like"/>
    <property type="match status" value="1"/>
</dbReference>
<accession>A0AAE9A6B9</accession>
<dbReference type="InterPro" id="IPR012337">
    <property type="entry name" value="RNaseH-like_sf"/>
</dbReference>
<evidence type="ECO:0000256" key="3">
    <source>
        <dbReference type="ARBA" id="ARBA00022833"/>
    </source>
</evidence>
<dbReference type="PANTHER" id="PTHR46169:SF29">
    <property type="entry name" value="DNA REPLICATION-RELATED ELEMENT FACTOR, ISOFORM A"/>
    <property type="match status" value="1"/>
</dbReference>
<evidence type="ECO:0000256" key="2">
    <source>
        <dbReference type="ARBA" id="ARBA00022771"/>
    </source>
</evidence>
<evidence type="ECO:0000313" key="8">
    <source>
        <dbReference type="Proteomes" id="UP000827892"/>
    </source>
</evidence>
<feature type="region of interest" description="Disordered" evidence="5">
    <location>
        <begin position="1"/>
        <end position="56"/>
    </location>
</feature>
<dbReference type="EMBL" id="CP090894">
    <property type="protein sequence ID" value="ULT93207.1"/>
    <property type="molecule type" value="Genomic_DNA"/>
</dbReference>
<dbReference type="Proteomes" id="UP000827892">
    <property type="component" value="Chromosome IV"/>
</dbReference>
<dbReference type="InterPro" id="IPR003656">
    <property type="entry name" value="Znf_BED"/>
</dbReference>
<keyword evidence="1" id="KW-0479">Metal-binding</keyword>
<gene>
    <name evidence="7" type="ORF">L3Y34_003000</name>
</gene>
<dbReference type="GO" id="GO:0008270">
    <property type="term" value="F:zinc ion binding"/>
    <property type="evidence" value="ECO:0007669"/>
    <property type="project" value="UniProtKB-KW"/>
</dbReference>
<dbReference type="InterPro" id="IPR052717">
    <property type="entry name" value="Vacuolar_transposase_reg"/>
</dbReference>
<keyword evidence="3" id="KW-0862">Zinc</keyword>
<evidence type="ECO:0000313" key="7">
    <source>
        <dbReference type="EMBL" id="ULT93207.1"/>
    </source>
</evidence>
<dbReference type="PROSITE" id="PS50808">
    <property type="entry name" value="ZF_BED"/>
    <property type="match status" value="1"/>
</dbReference>
<evidence type="ECO:0000256" key="5">
    <source>
        <dbReference type="SAM" id="MobiDB-lite"/>
    </source>
</evidence>
<name>A0AAE9A6B9_CAEBR</name>
<keyword evidence="2 4" id="KW-0863">Zinc-finger</keyword>
<sequence length="993" mass="110768">MKHEKISQSKLSSSEADAVRTGARSRNRSLKKSPAVQDDDPTTHHHQHHPHQQTNHLFQHQQFAQNLLSQHNQVTTSHHHSMQHLHNASSLQHHLTLPSSSSMAPEPRRAASFDVSASQKLSPAPFRVGSFDTGRSAFSPVEVPRLLVQSPLSPLQLEPPPVATDSRLLTVPSPSDFRKSPVSCESPKSGTGQPATSMDILNSLSLNPGLISQLTAAISRPVGVTSPLLDDMKLNFGTVPKIEQMDCSGGSFETANSGSFDMNMMSAHSSFDQGTAGINIATPEILATMPPKSVIQDDIRGGSGRFSLVRKRGRSEVWNLFGQVLDGATQLRLPYVACYACKVLYTDTGGGTGNMTRHRCPIGASYRSSTHASSTETVEARGTDSFDSTMSARNFGVDGVKNQLSISMGGESTSGSAQSGSGNSSLPLLTQHSGEEFQNTIGDVDREVLIDAVVKCCAVDLIDPIVFSGKGFRGLLKQISHVSKRLGPAVSPPVEAFPDIQTVRNAMQTHLRFCADDLKNELSRTPQGCRLALETLTYSGRDYRVIHGSRISPDWKWRSNILGVFKARENESLSEMINIVVHNYELNKNILRVTVPNANNDLEKSYRSYFDIKAKLKEILFQILSTCSQPVMEMLTAVDQLTKALVDADIRLPFVVEPREDIFDVHQLLAEWNDQWGQLEQIISTKCADTLLESFKKLDPVHMRDLEIFILPFRETVESLTSEHPNFHKVLPEWLALQHECQLQNDEPTALLRELKQIASRILEAEKELIMTDEHMIAVLLNPRLIRKLSMILTDQERAIACEKIRSQCGFRNPKEPLSRGSSCDGEPHRKRRMFLSSLEDDQVTDELECYLRSQYPPNQTKDVITFWSTTGHTQFPMLSSMARRVLCTPAVAPVTQFDARCASVSPDQLHTFLMLRSMFDSEKDEEPSLVFKAREKESLSEMINIVVHNYELNKNVLRVTVPNANNDLEKSYRSYFDIKAKLKEILFQIFST</sequence>